<evidence type="ECO:0000313" key="3">
    <source>
        <dbReference type="Proteomes" id="UP000298631"/>
    </source>
</evidence>
<dbReference type="AlphaFoldDB" id="A0A4P8ECU1"/>
<dbReference type="OrthoDB" id="7777654at2"/>
<dbReference type="SUPFAM" id="SSF103481">
    <property type="entry name" value="Multidrug resistance efflux transporter EmrE"/>
    <property type="match status" value="1"/>
</dbReference>
<dbReference type="Gene3D" id="1.10.3730.20">
    <property type="match status" value="1"/>
</dbReference>
<feature type="transmembrane region" description="Helical" evidence="1">
    <location>
        <begin position="33"/>
        <end position="52"/>
    </location>
</feature>
<dbReference type="EMBL" id="CP039964">
    <property type="protein sequence ID" value="QCO54539.1"/>
    <property type="molecule type" value="Genomic_DNA"/>
</dbReference>
<proteinExistence type="predicted"/>
<organism evidence="2 3">
    <name type="scientific">Pseudorhodobacter turbinis</name>
    <dbReference type="NCBI Taxonomy" id="2500533"/>
    <lineage>
        <taxon>Bacteria</taxon>
        <taxon>Pseudomonadati</taxon>
        <taxon>Pseudomonadota</taxon>
        <taxon>Alphaproteobacteria</taxon>
        <taxon>Rhodobacterales</taxon>
        <taxon>Paracoccaceae</taxon>
        <taxon>Pseudorhodobacter</taxon>
    </lineage>
</organism>
<evidence type="ECO:0000256" key="1">
    <source>
        <dbReference type="SAM" id="Phobius"/>
    </source>
</evidence>
<protein>
    <submittedName>
        <fullName evidence="2">Transporter</fullName>
    </submittedName>
</protein>
<keyword evidence="1" id="KW-1133">Transmembrane helix</keyword>
<sequence length="108" mass="11492">MPPYLILAGIVLCTAYGDYALKYASLKPSPLSSSWFAGGAGLYAITAAGWLFLMQSHNLAQIGVLYSAATILTLTLVGYLFFDESLSSRQVIGLSAAMLSVFLMKSEA</sequence>
<dbReference type="RefSeq" id="WP_137192220.1">
    <property type="nucleotide sequence ID" value="NZ_CP039964.1"/>
</dbReference>
<keyword evidence="1" id="KW-0472">Membrane</keyword>
<keyword evidence="1" id="KW-0812">Transmembrane</keyword>
<accession>A0A4P8ECU1</accession>
<dbReference type="Proteomes" id="UP000298631">
    <property type="component" value="Chromosome"/>
</dbReference>
<name>A0A4P8ECU1_9RHOB</name>
<keyword evidence="3" id="KW-1185">Reference proteome</keyword>
<gene>
    <name evidence="2" type="ORF">EOK75_01105</name>
</gene>
<evidence type="ECO:0000313" key="2">
    <source>
        <dbReference type="EMBL" id="QCO54539.1"/>
    </source>
</evidence>
<feature type="transmembrane region" description="Helical" evidence="1">
    <location>
        <begin position="64"/>
        <end position="82"/>
    </location>
</feature>
<reference evidence="2 3" key="1">
    <citation type="submission" date="2019-05" db="EMBL/GenBank/DDBJ databases">
        <title>Pseudorhodobacter turbinis sp. nov., isolated from the gut of the Korean turban shell.</title>
        <authorList>
            <person name="Jeong Y.-S."/>
            <person name="Kang W.-R."/>
            <person name="Bae J.-W."/>
        </authorList>
    </citation>
    <scope>NUCLEOTIDE SEQUENCE [LARGE SCALE GENOMIC DNA]</scope>
    <source>
        <strain evidence="2 3">S12M18</strain>
    </source>
</reference>
<dbReference type="InterPro" id="IPR037185">
    <property type="entry name" value="EmrE-like"/>
</dbReference>
<dbReference type="KEGG" id="pseb:EOK75_01105"/>